<sequence>MAGESSQYDPMEFLRSVWGQMPFPVPGFVTPTLDVGELDKRIADLKAVEGWLRMNMGMLQTSIQGLEVQRATLATMQAMAASAAGQPAPAAAGHDAANPMNAFGNAAMWPWTLMQNAAGHPPGGSAPGGDAPPAGGS</sequence>
<evidence type="ECO:0000256" key="1">
    <source>
        <dbReference type="SAM" id="MobiDB-lite"/>
    </source>
</evidence>
<accession>F5RC99</accession>
<name>F5RC99_METUF</name>
<gene>
    <name evidence="2" type="ORF">METUNv1_01902</name>
</gene>
<dbReference type="EMBL" id="AFHG01000048">
    <property type="protein sequence ID" value="EGK71679.1"/>
    <property type="molecule type" value="Genomic_DNA"/>
</dbReference>
<proteinExistence type="predicted"/>
<dbReference type="InterPro" id="IPR050026">
    <property type="entry name" value="PHA_gran_PhaM_N"/>
</dbReference>
<reference evidence="2 3" key="1">
    <citation type="journal article" date="2011" name="J. Bacteriol.">
        <title>Genome sequence of Methyloversatilis universalis FAM5T, a methylotrophic representative of the order Rhodocyclales.</title>
        <authorList>
            <person name="Kittichotirat W."/>
            <person name="Good N.M."/>
            <person name="Hall R."/>
            <person name="Bringel F."/>
            <person name="Lajus A."/>
            <person name="Medigue C."/>
            <person name="Smalley N.E."/>
            <person name="Beck D."/>
            <person name="Bumgarner R."/>
            <person name="Vuilleumier S."/>
            <person name="Kalyuzhnaya M.G."/>
        </authorList>
    </citation>
    <scope>NUCLEOTIDE SEQUENCE [LARGE SCALE GENOMIC DNA]</scope>
    <source>
        <strain evidence="3">ATCC BAA-1314 / JCM 13912 / FAM5</strain>
    </source>
</reference>
<keyword evidence="3" id="KW-1185">Reference proteome</keyword>
<dbReference type="OrthoDB" id="8566581at2"/>
<evidence type="ECO:0000313" key="3">
    <source>
        <dbReference type="Proteomes" id="UP000005019"/>
    </source>
</evidence>
<dbReference type="STRING" id="1000565.METUNv1_01902"/>
<dbReference type="AlphaFoldDB" id="F5RC99"/>
<dbReference type="RefSeq" id="WP_008061086.1">
    <property type="nucleotide sequence ID" value="NZ_AFHG01000048.1"/>
</dbReference>
<organism evidence="2 3">
    <name type="scientific">Methyloversatilis universalis (strain ATCC BAA-1314 / DSM 25237 / JCM 13912 / CCUG 52030 / FAM5)</name>
    <dbReference type="NCBI Taxonomy" id="1000565"/>
    <lineage>
        <taxon>Bacteria</taxon>
        <taxon>Pseudomonadati</taxon>
        <taxon>Pseudomonadota</taxon>
        <taxon>Betaproteobacteria</taxon>
        <taxon>Nitrosomonadales</taxon>
        <taxon>Sterolibacteriaceae</taxon>
        <taxon>Methyloversatilis</taxon>
    </lineage>
</organism>
<comment type="caution">
    <text evidence="2">The sequence shown here is derived from an EMBL/GenBank/DDBJ whole genome shotgun (WGS) entry which is preliminary data.</text>
</comment>
<dbReference type="eggNOG" id="ENOG50337T3">
    <property type="taxonomic scope" value="Bacteria"/>
</dbReference>
<evidence type="ECO:0000313" key="2">
    <source>
        <dbReference type="EMBL" id="EGK71679.1"/>
    </source>
</evidence>
<dbReference type="NCBIfam" id="NF043076">
    <property type="entry name" value="PHA_gran_PhaM"/>
    <property type="match status" value="1"/>
</dbReference>
<protein>
    <submittedName>
        <fullName evidence="2">Uncharacterized protein</fullName>
    </submittedName>
</protein>
<dbReference type="Proteomes" id="UP000005019">
    <property type="component" value="Unassembled WGS sequence"/>
</dbReference>
<feature type="region of interest" description="Disordered" evidence="1">
    <location>
        <begin position="115"/>
        <end position="137"/>
    </location>
</feature>
<feature type="compositionally biased region" description="Low complexity" evidence="1">
    <location>
        <begin position="128"/>
        <end position="137"/>
    </location>
</feature>